<comment type="caution">
    <text evidence="1">The sequence shown here is derived from an EMBL/GenBank/DDBJ whole genome shotgun (WGS) entry which is preliminary data.</text>
</comment>
<gene>
    <name evidence="1" type="ORF">Dthio_PD1275</name>
</gene>
<sequence>MTELLRKAFEEASRLPEMEQNALARRLINEMVSEKQWDKAFAESEDVLDKLADEAIKEREKGETKPLDL</sequence>
<dbReference type="Proteomes" id="UP000005496">
    <property type="component" value="Unassembled WGS sequence"/>
</dbReference>
<proteinExistence type="predicted"/>
<protein>
    <submittedName>
        <fullName evidence="1">Uncharacterized protein</fullName>
    </submittedName>
</protein>
<name>D6STC0_9BACT</name>
<dbReference type="OrthoDB" id="5524515at2"/>
<keyword evidence="2" id="KW-1185">Reference proteome</keyword>
<dbReference type="eggNOG" id="ENOG5032Z92">
    <property type="taxonomic scope" value="Bacteria"/>
</dbReference>
<organism evidence="1 2">
    <name type="scientific">Desulfonatronospira thiodismutans ASO3-1</name>
    <dbReference type="NCBI Taxonomy" id="555779"/>
    <lineage>
        <taxon>Bacteria</taxon>
        <taxon>Pseudomonadati</taxon>
        <taxon>Thermodesulfobacteriota</taxon>
        <taxon>Desulfovibrionia</taxon>
        <taxon>Desulfovibrionales</taxon>
        <taxon>Desulfonatronovibrionaceae</taxon>
        <taxon>Desulfonatronospira</taxon>
    </lineage>
</organism>
<accession>D6STC0</accession>
<dbReference type="AlphaFoldDB" id="D6STC0"/>
<reference evidence="1" key="1">
    <citation type="submission" date="2010-05" db="EMBL/GenBank/DDBJ databases">
        <title>The draft genome of Desulfonatronospira thiodismutans ASO3-1.</title>
        <authorList>
            <consortium name="US DOE Joint Genome Institute (JGI-PGF)"/>
            <person name="Lucas S."/>
            <person name="Copeland A."/>
            <person name="Lapidus A."/>
            <person name="Cheng J.-F."/>
            <person name="Bruce D."/>
            <person name="Goodwin L."/>
            <person name="Pitluck S."/>
            <person name="Chertkov O."/>
            <person name="Brettin T."/>
            <person name="Detter J.C."/>
            <person name="Han C."/>
            <person name="Land M.L."/>
            <person name="Hauser L."/>
            <person name="Kyrpides N."/>
            <person name="Mikhailova N."/>
            <person name="Muyzer G."/>
            <person name="Woyke T."/>
        </authorList>
    </citation>
    <scope>NUCLEOTIDE SEQUENCE [LARGE SCALE GENOMIC DNA]</scope>
    <source>
        <strain evidence="1">ASO3-1</strain>
    </source>
</reference>
<evidence type="ECO:0000313" key="1">
    <source>
        <dbReference type="EMBL" id="EFI33936.1"/>
    </source>
</evidence>
<evidence type="ECO:0000313" key="2">
    <source>
        <dbReference type="Proteomes" id="UP000005496"/>
    </source>
</evidence>
<dbReference type="EMBL" id="ACJN02000003">
    <property type="protein sequence ID" value="EFI33936.1"/>
    <property type="molecule type" value="Genomic_DNA"/>
</dbReference>
<dbReference type="RefSeq" id="WP_008871285.1">
    <property type="nucleotide sequence ID" value="NZ_ACJN02000003.1"/>
</dbReference>